<protein>
    <submittedName>
        <fullName evidence="2">Uncharacterized protein</fullName>
    </submittedName>
</protein>
<feature type="region of interest" description="Disordered" evidence="1">
    <location>
        <begin position="44"/>
        <end position="99"/>
    </location>
</feature>
<dbReference type="Proteomes" id="UP000266743">
    <property type="component" value="Chromosome 5"/>
</dbReference>
<evidence type="ECO:0000256" key="1">
    <source>
        <dbReference type="SAM" id="MobiDB-lite"/>
    </source>
</evidence>
<comment type="caution">
    <text evidence="2">The sequence shown here is derived from an EMBL/GenBank/DDBJ whole genome shotgun (WGS) entry which is preliminary data.</text>
</comment>
<dbReference type="AlphaFoldDB" id="A0A3L6LDW4"/>
<evidence type="ECO:0000313" key="2">
    <source>
        <dbReference type="EMBL" id="RHW72630.1"/>
    </source>
</evidence>
<accession>A0A3L6LDW4</accession>
<sequence length="144" mass="16083">MDAVLSAKQREYDEARKQVTALGLLLQREEAKLEGEMQRRIAEAKERISGSGDDKCKKAKEAAAAKLEKEKEERRKAHTKRLEEESKQLAANTQSTVGSLKKALEEKRLSAEKQLKAKLSEFSPAPPVSTAGESILILRRPSLR</sequence>
<feature type="compositionally biased region" description="Polar residues" evidence="1">
    <location>
        <begin position="89"/>
        <end position="98"/>
    </location>
</feature>
<dbReference type="EMBL" id="QSBY01000005">
    <property type="protein sequence ID" value="RHW72630.1"/>
    <property type="molecule type" value="Genomic_DNA"/>
</dbReference>
<reference evidence="2" key="1">
    <citation type="submission" date="2018-09" db="EMBL/GenBank/DDBJ databases">
        <title>whole genome sequence of T. equiperdum IVM-t1 strain.</title>
        <authorList>
            <person name="Suganuma K."/>
        </authorList>
    </citation>
    <scope>NUCLEOTIDE SEQUENCE [LARGE SCALE GENOMIC DNA]</scope>
    <source>
        <strain evidence="2">IVM-t1</strain>
    </source>
</reference>
<name>A0A3L6LDW4_9TRYP</name>
<gene>
    <name evidence="2" type="ORF">DPX39_050030600</name>
</gene>
<organism evidence="2">
    <name type="scientific">Trypanosoma brucei equiperdum</name>
    <dbReference type="NCBI Taxonomy" id="630700"/>
    <lineage>
        <taxon>Eukaryota</taxon>
        <taxon>Discoba</taxon>
        <taxon>Euglenozoa</taxon>
        <taxon>Kinetoplastea</taxon>
        <taxon>Metakinetoplastina</taxon>
        <taxon>Trypanosomatida</taxon>
        <taxon>Trypanosomatidae</taxon>
        <taxon>Trypanosoma</taxon>
    </lineage>
</organism>
<feature type="compositionally biased region" description="Basic and acidic residues" evidence="1">
    <location>
        <begin position="44"/>
        <end position="87"/>
    </location>
</feature>
<proteinExistence type="predicted"/>